<reference evidence="1 2" key="1">
    <citation type="submission" date="2019-03" db="EMBL/GenBank/DDBJ databases">
        <title>Genomic Encyclopedia of Type Strains, Phase III (KMG-III): the genomes of soil and plant-associated and newly described type strains.</title>
        <authorList>
            <person name="Whitman W."/>
        </authorList>
    </citation>
    <scope>NUCLEOTIDE SEQUENCE [LARGE SCALE GENOMIC DNA]</scope>
    <source>
        <strain evidence="1 2">LMG 29544</strain>
    </source>
</reference>
<comment type="caution">
    <text evidence="1">The sequence shown here is derived from an EMBL/GenBank/DDBJ whole genome shotgun (WGS) entry which is preliminary data.</text>
</comment>
<keyword evidence="2" id="KW-1185">Reference proteome</keyword>
<gene>
    <name evidence="1" type="ORF">BX592_113103</name>
</gene>
<dbReference type="RefSeq" id="WP_134193236.1">
    <property type="nucleotide sequence ID" value="NZ_JBHLUW010000022.1"/>
</dbReference>
<proteinExistence type="predicted"/>
<dbReference type="AlphaFoldDB" id="A0A4R8LMF2"/>
<evidence type="ECO:0000313" key="2">
    <source>
        <dbReference type="Proteomes" id="UP000295509"/>
    </source>
</evidence>
<name>A0A4R8LMF2_9BURK</name>
<accession>A0A4R8LMF2</accession>
<sequence>MFKHHELANRISDAAGLLSYAEESFEKLTALTAAIAELADKPEICHSLARLASDMAEKLADSFGGFTHEYDSEYRCFLNNEQSSQGNA</sequence>
<evidence type="ECO:0000313" key="1">
    <source>
        <dbReference type="EMBL" id="TDY46475.1"/>
    </source>
</evidence>
<dbReference type="EMBL" id="SORE01000013">
    <property type="protein sequence ID" value="TDY46475.1"/>
    <property type="molecule type" value="Genomic_DNA"/>
</dbReference>
<dbReference type="Proteomes" id="UP000295509">
    <property type="component" value="Unassembled WGS sequence"/>
</dbReference>
<organism evidence="1 2">
    <name type="scientific">Paraburkholderia rhizosphaerae</name>
    <dbReference type="NCBI Taxonomy" id="480658"/>
    <lineage>
        <taxon>Bacteria</taxon>
        <taxon>Pseudomonadati</taxon>
        <taxon>Pseudomonadota</taxon>
        <taxon>Betaproteobacteria</taxon>
        <taxon>Burkholderiales</taxon>
        <taxon>Burkholderiaceae</taxon>
        <taxon>Paraburkholderia</taxon>
    </lineage>
</organism>
<protein>
    <submittedName>
        <fullName evidence="1">Uncharacterized protein</fullName>
    </submittedName>
</protein>